<dbReference type="RefSeq" id="WP_093392437.1">
    <property type="nucleotide sequence ID" value="NZ_FOUU01000001.1"/>
</dbReference>
<dbReference type="Pfam" id="PF09861">
    <property type="entry name" value="Lar_N"/>
    <property type="match status" value="1"/>
</dbReference>
<accession>A0A1I4QFQ1</accession>
<dbReference type="InterPro" id="IPR043166">
    <property type="entry name" value="LarA-like_C"/>
</dbReference>
<protein>
    <submittedName>
        <fullName evidence="3">Nickel-dependent lactate racemase</fullName>
    </submittedName>
</protein>
<feature type="domain" description="LarA-like N-terminal" evidence="1">
    <location>
        <begin position="7"/>
        <end position="198"/>
    </location>
</feature>
<evidence type="ECO:0000313" key="4">
    <source>
        <dbReference type="Proteomes" id="UP000199611"/>
    </source>
</evidence>
<dbReference type="STRING" id="39841.SAMN05660836_00012"/>
<evidence type="ECO:0000259" key="1">
    <source>
        <dbReference type="Pfam" id="PF09861"/>
    </source>
</evidence>
<dbReference type="NCBIfam" id="NF033504">
    <property type="entry name" value="Ni_dep_LarA"/>
    <property type="match status" value="1"/>
</dbReference>
<dbReference type="GO" id="GO:0050043">
    <property type="term" value="F:lactate racemase activity"/>
    <property type="evidence" value="ECO:0007669"/>
    <property type="project" value="InterPro"/>
</dbReference>
<dbReference type="InterPro" id="IPR018657">
    <property type="entry name" value="LarA-like_N"/>
</dbReference>
<dbReference type="PANTHER" id="PTHR33171:SF17">
    <property type="entry name" value="LARA-LIKE N-TERMINAL DOMAIN-CONTAINING PROTEIN"/>
    <property type="match status" value="1"/>
</dbReference>
<dbReference type="PANTHER" id="PTHR33171">
    <property type="entry name" value="LAR_N DOMAIN-CONTAINING PROTEIN"/>
    <property type="match status" value="1"/>
</dbReference>
<dbReference type="EMBL" id="FOUU01000001">
    <property type="protein sequence ID" value="SFM38854.1"/>
    <property type="molecule type" value="Genomic_DNA"/>
</dbReference>
<keyword evidence="4" id="KW-1185">Reference proteome</keyword>
<evidence type="ECO:0000313" key="3">
    <source>
        <dbReference type="EMBL" id="SFM38854.1"/>
    </source>
</evidence>
<name>A0A1I4QFQ1_9BACT</name>
<dbReference type="Pfam" id="PF21113">
    <property type="entry name" value="LarA_C"/>
    <property type="match status" value="1"/>
</dbReference>
<proteinExistence type="predicted"/>
<gene>
    <name evidence="3" type="ORF">SAMN05660836_00012</name>
</gene>
<dbReference type="OrthoDB" id="9770545at2"/>
<dbReference type="InterPro" id="IPR047926">
    <property type="entry name" value="Ni_dep_LarA"/>
</dbReference>
<reference evidence="3 4" key="1">
    <citation type="submission" date="2016-10" db="EMBL/GenBank/DDBJ databases">
        <authorList>
            <person name="de Groot N.N."/>
        </authorList>
    </citation>
    <scope>NUCLEOTIDE SEQUENCE [LARGE SCALE GENOMIC DNA]</scope>
    <source>
        <strain evidence="3 4">DSM 9990</strain>
    </source>
</reference>
<dbReference type="InterPro" id="IPR048520">
    <property type="entry name" value="LarA_C"/>
</dbReference>
<dbReference type="Gene3D" id="3.90.226.30">
    <property type="match status" value="1"/>
</dbReference>
<dbReference type="Proteomes" id="UP000199611">
    <property type="component" value="Unassembled WGS sequence"/>
</dbReference>
<dbReference type="InterPro" id="IPR048068">
    <property type="entry name" value="LarA-like"/>
</dbReference>
<sequence>MKLDLPYGTGKIAVHIPDDSCIAWPKKAPPLLNLENDIREAVHNPIGTPRLREIARGKKDAVIVINDATRPAPTEPMLTSILEELKSAGISDKDVSVVIACGNHRPATPDEIRSIVGNEFAEKLKILNHVATDTKNMVLVGKTKVGTPVWINSAVAHASIKILTGLIAPHHSAGYSGGRKSLVPGVAGIETIKAHHSFPIRQFEPMCGKLAGNPFHEEAVRIARLVGIDFIVNVVQDGYGTYVGVVAGDVEKAHEAGIAMGSKYWNIDLQHKFPIVIATPGGYPRDIDLHQAQKALSTAEMAAVPGSVLVLIAECREGLGKWKASWLREATHPRDVIRRFEHEGFTEGHTSKDFMLARALCSHQIIIFSSLSPDIVRNLFMTPASSPQQAIDEALKLKPMGPVLVLPKAVNLIPRVKK</sequence>
<evidence type="ECO:0000259" key="2">
    <source>
        <dbReference type="Pfam" id="PF21113"/>
    </source>
</evidence>
<dbReference type="Gene3D" id="3.40.50.11440">
    <property type="match status" value="1"/>
</dbReference>
<organism evidence="3 4">
    <name type="scientific">Thermodesulforhabdus norvegica</name>
    <dbReference type="NCBI Taxonomy" id="39841"/>
    <lineage>
        <taxon>Bacteria</taxon>
        <taxon>Pseudomonadati</taxon>
        <taxon>Thermodesulfobacteriota</taxon>
        <taxon>Syntrophobacteria</taxon>
        <taxon>Syntrophobacterales</taxon>
        <taxon>Thermodesulforhabdaceae</taxon>
        <taxon>Thermodesulforhabdus</taxon>
    </lineage>
</organism>
<feature type="domain" description="Lactate racemase C-terminal" evidence="2">
    <location>
        <begin position="274"/>
        <end position="410"/>
    </location>
</feature>
<dbReference type="AlphaFoldDB" id="A0A1I4QFQ1"/>